<dbReference type="EMBL" id="BPQG01000056">
    <property type="protein sequence ID" value="GJD45844.1"/>
    <property type="molecule type" value="Genomic_DNA"/>
</dbReference>
<dbReference type="RefSeq" id="WP_238272694.1">
    <property type="nucleotide sequence ID" value="NZ_BPQG01000056.1"/>
</dbReference>
<dbReference type="EC" id="2.1.1.37" evidence="1"/>
<comment type="similarity">
    <text evidence="7">Belongs to the class I-like SAM-binding methyltransferase superfamily. C5-methyltransferase family.</text>
</comment>
<keyword evidence="5" id="KW-0680">Restriction system</keyword>
<evidence type="ECO:0000256" key="2">
    <source>
        <dbReference type="ARBA" id="ARBA00022603"/>
    </source>
</evidence>
<accession>A0ABQ4QM64</accession>
<gene>
    <name evidence="8" type="ORF">AFCDBAGC_3721</name>
</gene>
<dbReference type="InterPro" id="IPR001525">
    <property type="entry name" value="C5_MeTfrase"/>
</dbReference>
<dbReference type="PROSITE" id="PS51679">
    <property type="entry name" value="SAM_MT_C5"/>
    <property type="match status" value="1"/>
</dbReference>
<feature type="active site" evidence="7">
    <location>
        <position position="86"/>
    </location>
</feature>
<comment type="catalytic activity">
    <reaction evidence="6">
        <text>a 2'-deoxycytidine in DNA + S-adenosyl-L-methionine = a 5-methyl-2'-deoxycytidine in DNA + S-adenosyl-L-homocysteine + H(+)</text>
        <dbReference type="Rhea" id="RHEA:13681"/>
        <dbReference type="Rhea" id="RHEA-COMP:11369"/>
        <dbReference type="Rhea" id="RHEA-COMP:11370"/>
        <dbReference type="ChEBI" id="CHEBI:15378"/>
        <dbReference type="ChEBI" id="CHEBI:57856"/>
        <dbReference type="ChEBI" id="CHEBI:59789"/>
        <dbReference type="ChEBI" id="CHEBI:85452"/>
        <dbReference type="ChEBI" id="CHEBI:85454"/>
        <dbReference type="EC" id="2.1.1.37"/>
    </reaction>
</comment>
<dbReference type="Gene3D" id="3.40.50.150">
    <property type="entry name" value="Vaccinia Virus protein VP39"/>
    <property type="match status" value="1"/>
</dbReference>
<keyword evidence="2 7" id="KW-0489">Methyltransferase</keyword>
<keyword evidence="9" id="KW-1185">Reference proteome</keyword>
<dbReference type="Proteomes" id="UP001055117">
    <property type="component" value="Unassembled WGS sequence"/>
</dbReference>
<evidence type="ECO:0000313" key="9">
    <source>
        <dbReference type="Proteomes" id="UP001055117"/>
    </source>
</evidence>
<evidence type="ECO:0000256" key="5">
    <source>
        <dbReference type="ARBA" id="ARBA00022747"/>
    </source>
</evidence>
<dbReference type="SUPFAM" id="SSF53335">
    <property type="entry name" value="S-adenosyl-L-methionine-dependent methyltransferases"/>
    <property type="match status" value="1"/>
</dbReference>
<evidence type="ECO:0000256" key="4">
    <source>
        <dbReference type="ARBA" id="ARBA00022691"/>
    </source>
</evidence>
<dbReference type="PRINTS" id="PR00105">
    <property type="entry name" value="C5METTRFRASE"/>
</dbReference>
<dbReference type="PANTHER" id="PTHR10629">
    <property type="entry name" value="CYTOSINE-SPECIFIC METHYLTRANSFERASE"/>
    <property type="match status" value="1"/>
</dbReference>
<sequence>MLLDFDIHPDELIVDSFAGGGGPSEGIRLALGRDPDIAINHDGEALAMHRANHPGTRHLNHNIWKVDPIAATGGKRVGLLWASPDCKHHSKAKGGKPREQAIRDLAWVVVRWAKQVRPRVILLENVEEFRKWGPLDKDGRPCAARSGQTFDAWCGELRRLGYRVEHRELRACDYGAPTIRKRLFLVARCDGKPIRWPEPTHAAPGSVEVLAGLRQPWRTAAEIIDWSLPCHSIFLSAEEGRAVGANRPLADKTMSRIAKGVKRYVLDAASPFIVETAYGEPRNGSGSRSLDAPMATLTATVGHGLVTPFITSYYGTKVEGGERVADLDAPLPTVTTAHRFALATAFVAKSNHGDKPHYAADEPVHTVMAGGTHHAVVAAFMGKLAENGAGVPADEPLHTVMAGAPRHYVTAAYLAQHNLGNVGREAGEPVSTVTATGSQQTVVAALLDRQFGASTGAAVDAPVGTVTCVNKTSVVAAFLAQYYGADGDPAVTDPLHTVTTRDRHAVVTVDLAGVPHAIVDIGMRMLAPRELFRAQGFPDAYVIETGIGPDGAPVRLTRTAQVRMCGNSVVPLLAKALVEANLAPAPAKVRRAPAPLPLFADLQEAA</sequence>
<name>A0ABQ4QM64_9HYPH</name>
<dbReference type="Gene3D" id="3.90.120.10">
    <property type="entry name" value="DNA Methylase, subunit A, domain 2"/>
    <property type="match status" value="1"/>
</dbReference>
<dbReference type="InterPro" id="IPR050390">
    <property type="entry name" value="C5-Methyltransferase"/>
</dbReference>
<keyword evidence="3 7" id="KW-0808">Transferase</keyword>
<organism evidence="8 9">
    <name type="scientific">Methylobacterium cerastii</name>
    <dbReference type="NCBI Taxonomy" id="932741"/>
    <lineage>
        <taxon>Bacteria</taxon>
        <taxon>Pseudomonadati</taxon>
        <taxon>Pseudomonadota</taxon>
        <taxon>Alphaproteobacteria</taxon>
        <taxon>Hyphomicrobiales</taxon>
        <taxon>Methylobacteriaceae</taxon>
        <taxon>Methylobacterium</taxon>
    </lineage>
</organism>
<keyword evidence="4 7" id="KW-0949">S-adenosyl-L-methionine</keyword>
<evidence type="ECO:0000256" key="6">
    <source>
        <dbReference type="ARBA" id="ARBA00047422"/>
    </source>
</evidence>
<protein>
    <recommendedName>
        <fullName evidence="1">DNA (cytosine-5-)-methyltransferase</fullName>
        <ecNumber evidence="1">2.1.1.37</ecNumber>
    </recommendedName>
</protein>
<reference evidence="8 9" key="1">
    <citation type="journal article" date="2021" name="Front. Microbiol.">
        <title>Comprehensive Comparative Genomics and Phenotyping of Methylobacterium Species.</title>
        <authorList>
            <person name="Alessa O."/>
            <person name="Ogura Y."/>
            <person name="Fujitani Y."/>
            <person name="Takami H."/>
            <person name="Hayashi T."/>
            <person name="Sahin N."/>
            <person name="Tani A."/>
        </authorList>
    </citation>
    <scope>NUCLEOTIDE SEQUENCE [LARGE SCALE GENOMIC DNA]</scope>
    <source>
        <strain evidence="8 9">DSM 23679</strain>
    </source>
</reference>
<evidence type="ECO:0000256" key="7">
    <source>
        <dbReference type="PROSITE-ProRule" id="PRU01016"/>
    </source>
</evidence>
<evidence type="ECO:0000256" key="1">
    <source>
        <dbReference type="ARBA" id="ARBA00011975"/>
    </source>
</evidence>
<comment type="caution">
    <text evidence="8">The sequence shown here is derived from an EMBL/GenBank/DDBJ whole genome shotgun (WGS) entry which is preliminary data.</text>
</comment>
<evidence type="ECO:0000313" key="8">
    <source>
        <dbReference type="EMBL" id="GJD45844.1"/>
    </source>
</evidence>
<dbReference type="Pfam" id="PF00145">
    <property type="entry name" value="DNA_methylase"/>
    <property type="match status" value="2"/>
</dbReference>
<evidence type="ECO:0000256" key="3">
    <source>
        <dbReference type="ARBA" id="ARBA00022679"/>
    </source>
</evidence>
<dbReference type="PANTHER" id="PTHR10629:SF52">
    <property type="entry name" value="DNA (CYTOSINE-5)-METHYLTRANSFERASE 1"/>
    <property type="match status" value="1"/>
</dbReference>
<dbReference type="InterPro" id="IPR029063">
    <property type="entry name" value="SAM-dependent_MTases_sf"/>
</dbReference>
<proteinExistence type="inferred from homology"/>